<keyword evidence="6" id="KW-0460">Magnesium</keyword>
<keyword evidence="3" id="KW-0479">Metal-binding</keyword>
<feature type="transmembrane region" description="Helical" evidence="9">
    <location>
        <begin position="35"/>
        <end position="58"/>
    </location>
</feature>
<evidence type="ECO:0000256" key="4">
    <source>
        <dbReference type="ARBA" id="ARBA00022741"/>
    </source>
</evidence>
<dbReference type="GO" id="GO:0016020">
    <property type="term" value="C:membrane"/>
    <property type="evidence" value="ECO:0007669"/>
    <property type="project" value="UniProtKB-SubCell"/>
</dbReference>
<keyword evidence="5" id="KW-0067">ATP-binding</keyword>
<feature type="region of interest" description="Disordered" evidence="8">
    <location>
        <begin position="138"/>
        <end position="202"/>
    </location>
</feature>
<gene>
    <name evidence="10" type="ORF">DTER00134_LOCUS15809</name>
</gene>
<dbReference type="EMBL" id="HBIP01026201">
    <property type="protein sequence ID" value="CAE0500736.1"/>
    <property type="molecule type" value="Transcribed_RNA"/>
</dbReference>
<dbReference type="PANTHER" id="PTHR43079:SF1">
    <property type="entry name" value="CADMIUM_ZINC-TRANSPORTING ATPASE HMA1, CHLOROPLASTIC-RELATED"/>
    <property type="match status" value="1"/>
</dbReference>
<keyword evidence="9" id="KW-1133">Transmembrane helix</keyword>
<evidence type="ECO:0000256" key="2">
    <source>
        <dbReference type="ARBA" id="ARBA00006024"/>
    </source>
</evidence>
<dbReference type="AlphaFoldDB" id="A0A7S3VRY6"/>
<dbReference type="PANTHER" id="PTHR43079">
    <property type="entry name" value="PROBABLE CADMIUM/ZINC-TRANSPORTING ATPASE HMA1"/>
    <property type="match status" value="1"/>
</dbReference>
<feature type="compositionally biased region" description="Basic residues" evidence="8">
    <location>
        <begin position="144"/>
        <end position="202"/>
    </location>
</feature>
<dbReference type="GO" id="GO:0005524">
    <property type="term" value="F:ATP binding"/>
    <property type="evidence" value="ECO:0007669"/>
    <property type="project" value="UniProtKB-KW"/>
</dbReference>
<reference evidence="10" key="1">
    <citation type="submission" date="2021-01" db="EMBL/GenBank/DDBJ databases">
        <authorList>
            <person name="Corre E."/>
            <person name="Pelletier E."/>
            <person name="Niang G."/>
            <person name="Scheremetjew M."/>
            <person name="Finn R."/>
            <person name="Kale V."/>
            <person name="Holt S."/>
            <person name="Cochrane G."/>
            <person name="Meng A."/>
            <person name="Brown T."/>
            <person name="Cohen L."/>
        </authorList>
    </citation>
    <scope>NUCLEOTIDE SEQUENCE</scope>
    <source>
        <strain evidence="10">CCMP1320</strain>
    </source>
</reference>
<name>A0A7S3VRY6_DUNTE</name>
<keyword evidence="7" id="KW-1278">Translocase</keyword>
<protein>
    <submittedName>
        <fullName evidence="10">Uncharacterized protein</fullName>
    </submittedName>
</protein>
<evidence type="ECO:0000256" key="3">
    <source>
        <dbReference type="ARBA" id="ARBA00022723"/>
    </source>
</evidence>
<organism evidence="10">
    <name type="scientific">Dunaliella tertiolecta</name>
    <name type="common">Green alga</name>
    <dbReference type="NCBI Taxonomy" id="3047"/>
    <lineage>
        <taxon>Eukaryota</taxon>
        <taxon>Viridiplantae</taxon>
        <taxon>Chlorophyta</taxon>
        <taxon>core chlorophytes</taxon>
        <taxon>Chlorophyceae</taxon>
        <taxon>CS clade</taxon>
        <taxon>Chlamydomonadales</taxon>
        <taxon>Dunaliellaceae</taxon>
        <taxon>Dunaliella</taxon>
    </lineage>
</organism>
<evidence type="ECO:0000256" key="6">
    <source>
        <dbReference type="ARBA" id="ARBA00022842"/>
    </source>
</evidence>
<evidence type="ECO:0000313" key="10">
    <source>
        <dbReference type="EMBL" id="CAE0500736.1"/>
    </source>
</evidence>
<keyword evidence="9" id="KW-0812">Transmembrane</keyword>
<evidence type="ECO:0000256" key="5">
    <source>
        <dbReference type="ARBA" id="ARBA00022840"/>
    </source>
</evidence>
<sequence>MGAGDHTHSLVNISCPSPMGMSYCPSSFTPIGECLLPPASLGFALQGVANLPWLFAVANRTHQIIRQNMVLALAAVVAATLPTVAGVLPLSMAVLVHEGSTLLVVLNSLRLLLDPGESATGWALKGGWRSALETLKAPHDHHSHDHHAHDHNHHHSHDHHAHDHHNHSHDHHHHHHPRSHDHHHHSASHSHSHSHNSHKHEH</sequence>
<comment type="similarity">
    <text evidence="2">Belongs to the cation transport ATPase (P-type) (TC 3.A.3) family. Type IB subfamily.</text>
</comment>
<accession>A0A7S3VRY6</accession>
<comment type="subcellular location">
    <subcellularLocation>
        <location evidence="1">Membrane</location>
        <topology evidence="1">Multi-pass membrane protein</topology>
    </subcellularLocation>
</comment>
<evidence type="ECO:0000256" key="8">
    <source>
        <dbReference type="SAM" id="MobiDB-lite"/>
    </source>
</evidence>
<dbReference type="GO" id="GO:0046872">
    <property type="term" value="F:metal ion binding"/>
    <property type="evidence" value="ECO:0007669"/>
    <property type="project" value="UniProtKB-KW"/>
</dbReference>
<proteinExistence type="inferred from homology"/>
<evidence type="ECO:0000256" key="1">
    <source>
        <dbReference type="ARBA" id="ARBA00004141"/>
    </source>
</evidence>
<dbReference type="InterPro" id="IPR051949">
    <property type="entry name" value="Cation_Transport_ATPase"/>
</dbReference>
<keyword evidence="4" id="KW-0547">Nucleotide-binding</keyword>
<feature type="transmembrane region" description="Helical" evidence="9">
    <location>
        <begin position="70"/>
        <end position="96"/>
    </location>
</feature>
<keyword evidence="9" id="KW-0472">Membrane</keyword>
<evidence type="ECO:0000256" key="9">
    <source>
        <dbReference type="SAM" id="Phobius"/>
    </source>
</evidence>
<evidence type="ECO:0000256" key="7">
    <source>
        <dbReference type="ARBA" id="ARBA00022967"/>
    </source>
</evidence>